<organism evidence="5">
    <name type="scientific">marine metagenome</name>
    <dbReference type="NCBI Taxonomy" id="408172"/>
    <lineage>
        <taxon>unclassified sequences</taxon>
        <taxon>metagenomes</taxon>
        <taxon>ecological metagenomes</taxon>
    </lineage>
</organism>
<feature type="non-terminal residue" evidence="5">
    <location>
        <position position="1"/>
    </location>
</feature>
<dbReference type="GO" id="GO:0005524">
    <property type="term" value="F:ATP binding"/>
    <property type="evidence" value="ECO:0007669"/>
    <property type="project" value="UniProtKB-KW"/>
</dbReference>
<dbReference type="AlphaFoldDB" id="A0A382G271"/>
<evidence type="ECO:0000256" key="1">
    <source>
        <dbReference type="ARBA" id="ARBA00022448"/>
    </source>
</evidence>
<dbReference type="InterPro" id="IPR032823">
    <property type="entry name" value="BCA_ABC_TP_C"/>
</dbReference>
<dbReference type="InterPro" id="IPR027417">
    <property type="entry name" value="P-loop_NTPase"/>
</dbReference>
<dbReference type="Pfam" id="PF00005">
    <property type="entry name" value="ABC_tran"/>
    <property type="match status" value="1"/>
</dbReference>
<keyword evidence="3" id="KW-0067">ATP-binding</keyword>
<proteinExistence type="predicted"/>
<name>A0A382G271_9ZZZZ</name>
<protein>
    <recommendedName>
        <fullName evidence="4">ABC transporter domain-containing protein</fullName>
    </recommendedName>
</protein>
<sequence length="198" mass="21900">NVVTGTYRSDSGSIRFCGEDITYIPTHDIARRGIARTFQLVKPFLHLTALQNVMAGRLFGHEPSAGRTQAEDEAREILSFIDLADKYLFQARALTVMERKRLELGRALATRPKLLLLDEFMAGLTPFEVQDAMKLITALRERGVTIVVVEHIVRAVMNLCSRVIVLNAGQKIADGTPEAISKVPEVITAYLGKSYAGD</sequence>
<dbReference type="PROSITE" id="PS50893">
    <property type="entry name" value="ABC_TRANSPORTER_2"/>
    <property type="match status" value="1"/>
</dbReference>
<dbReference type="SUPFAM" id="SSF52540">
    <property type="entry name" value="P-loop containing nucleoside triphosphate hydrolases"/>
    <property type="match status" value="1"/>
</dbReference>
<keyword evidence="2" id="KW-0547">Nucleotide-binding</keyword>
<dbReference type="PANTHER" id="PTHR45772">
    <property type="entry name" value="CONSERVED COMPONENT OF ABC TRANSPORTER FOR NATURAL AMINO ACIDS-RELATED"/>
    <property type="match status" value="1"/>
</dbReference>
<dbReference type="Pfam" id="PF12399">
    <property type="entry name" value="BCA_ABC_TP_C"/>
    <property type="match status" value="1"/>
</dbReference>
<evidence type="ECO:0000256" key="2">
    <source>
        <dbReference type="ARBA" id="ARBA00022741"/>
    </source>
</evidence>
<dbReference type="GO" id="GO:0016887">
    <property type="term" value="F:ATP hydrolysis activity"/>
    <property type="evidence" value="ECO:0007669"/>
    <property type="project" value="InterPro"/>
</dbReference>
<feature type="domain" description="ABC transporter" evidence="4">
    <location>
        <begin position="2"/>
        <end position="193"/>
    </location>
</feature>
<keyword evidence="1" id="KW-0813">Transport</keyword>
<dbReference type="InterPro" id="IPR003439">
    <property type="entry name" value="ABC_transporter-like_ATP-bd"/>
</dbReference>
<evidence type="ECO:0000313" key="5">
    <source>
        <dbReference type="EMBL" id="SVB68982.1"/>
    </source>
</evidence>
<reference evidence="5" key="1">
    <citation type="submission" date="2018-05" db="EMBL/GenBank/DDBJ databases">
        <authorList>
            <person name="Lanie J.A."/>
            <person name="Ng W.-L."/>
            <person name="Kazmierczak K.M."/>
            <person name="Andrzejewski T.M."/>
            <person name="Davidsen T.M."/>
            <person name="Wayne K.J."/>
            <person name="Tettelin H."/>
            <person name="Glass J.I."/>
            <person name="Rusch D."/>
            <person name="Podicherti R."/>
            <person name="Tsui H.-C.T."/>
            <person name="Winkler M.E."/>
        </authorList>
    </citation>
    <scope>NUCLEOTIDE SEQUENCE</scope>
</reference>
<evidence type="ECO:0000256" key="3">
    <source>
        <dbReference type="ARBA" id="ARBA00022840"/>
    </source>
</evidence>
<dbReference type="Gene3D" id="3.40.50.300">
    <property type="entry name" value="P-loop containing nucleotide triphosphate hydrolases"/>
    <property type="match status" value="1"/>
</dbReference>
<accession>A0A382G271</accession>
<evidence type="ECO:0000259" key="4">
    <source>
        <dbReference type="PROSITE" id="PS50893"/>
    </source>
</evidence>
<gene>
    <name evidence="5" type="ORF">METZ01_LOCUS221836</name>
</gene>
<dbReference type="PANTHER" id="PTHR45772:SF8">
    <property type="entry name" value="HIGH-AFFINITY BRANCHED-CHAIN AMINO ACID TRANSPORT ATP-BINDING PROTEIN"/>
    <property type="match status" value="1"/>
</dbReference>
<dbReference type="EMBL" id="UINC01052994">
    <property type="protein sequence ID" value="SVB68982.1"/>
    <property type="molecule type" value="Genomic_DNA"/>
</dbReference>
<dbReference type="GO" id="GO:0005886">
    <property type="term" value="C:plasma membrane"/>
    <property type="evidence" value="ECO:0007669"/>
    <property type="project" value="TreeGrafter"/>
</dbReference>
<dbReference type="InterPro" id="IPR051120">
    <property type="entry name" value="ABC_AA/LPS_Transport"/>
</dbReference>